<dbReference type="Proteomes" id="UP000283509">
    <property type="component" value="Unassembled WGS sequence"/>
</dbReference>
<comment type="caution">
    <text evidence="1">The sequence shown here is derived from an EMBL/GenBank/DDBJ whole genome shotgun (WGS) entry which is preliminary data.</text>
</comment>
<name>A0A423U647_PENVA</name>
<accession>A0A423U647</accession>
<reference evidence="1 2" key="1">
    <citation type="submission" date="2018-04" db="EMBL/GenBank/DDBJ databases">
        <authorList>
            <person name="Zhang X."/>
            <person name="Yuan J."/>
            <person name="Li F."/>
            <person name="Xiang J."/>
        </authorList>
    </citation>
    <scope>NUCLEOTIDE SEQUENCE [LARGE SCALE GENOMIC DNA]</scope>
    <source>
        <tissue evidence="1">Muscle</tissue>
    </source>
</reference>
<gene>
    <name evidence="1" type="ORF">C7M84_022634</name>
</gene>
<reference evidence="1 2" key="2">
    <citation type="submission" date="2019-01" db="EMBL/GenBank/DDBJ databases">
        <title>The decoding of complex shrimp genome reveals the adaptation for benthos swimmer, frequently molting mechanism and breeding impact on genome.</title>
        <authorList>
            <person name="Sun Y."/>
            <person name="Gao Y."/>
            <person name="Yu Y."/>
        </authorList>
    </citation>
    <scope>NUCLEOTIDE SEQUENCE [LARGE SCALE GENOMIC DNA]</scope>
    <source>
        <tissue evidence="1">Muscle</tissue>
    </source>
</reference>
<evidence type="ECO:0000313" key="2">
    <source>
        <dbReference type="Proteomes" id="UP000283509"/>
    </source>
</evidence>
<dbReference type="EMBL" id="QCYY01000585">
    <property type="protein sequence ID" value="ROT84184.1"/>
    <property type="molecule type" value="Genomic_DNA"/>
</dbReference>
<sequence>MRLVEVEVGSRRFEASVVLQLLPSPSFVLNLKSPEHSYFVKGFAGSRESVTQMASVEFGQNRLRYGVRLQMSTPKLDDRLVWSPSAFFLMPESGEAEVMRAFLSLKENAYGFASEFSFSTLGAVADYVNLQITGGFSQTTDSHLPLSANSELSARRPIGSCRSVTGQCAFPLQ</sequence>
<dbReference type="AlphaFoldDB" id="A0A423U647"/>
<keyword evidence="2" id="KW-1185">Reference proteome</keyword>
<protein>
    <submittedName>
        <fullName evidence="1">Uncharacterized protein</fullName>
    </submittedName>
</protein>
<evidence type="ECO:0000313" key="1">
    <source>
        <dbReference type="EMBL" id="ROT84184.1"/>
    </source>
</evidence>
<organism evidence="1 2">
    <name type="scientific">Penaeus vannamei</name>
    <name type="common">Whiteleg shrimp</name>
    <name type="synonym">Litopenaeus vannamei</name>
    <dbReference type="NCBI Taxonomy" id="6689"/>
    <lineage>
        <taxon>Eukaryota</taxon>
        <taxon>Metazoa</taxon>
        <taxon>Ecdysozoa</taxon>
        <taxon>Arthropoda</taxon>
        <taxon>Crustacea</taxon>
        <taxon>Multicrustacea</taxon>
        <taxon>Malacostraca</taxon>
        <taxon>Eumalacostraca</taxon>
        <taxon>Eucarida</taxon>
        <taxon>Decapoda</taxon>
        <taxon>Dendrobranchiata</taxon>
        <taxon>Penaeoidea</taxon>
        <taxon>Penaeidae</taxon>
        <taxon>Penaeus</taxon>
    </lineage>
</organism>
<proteinExistence type="predicted"/>